<dbReference type="EMBL" id="JAVDVW010000002">
    <property type="protein sequence ID" value="MDR7100123.1"/>
    <property type="molecule type" value="Genomic_DNA"/>
</dbReference>
<gene>
    <name evidence="1" type="ORF">J2X04_002504</name>
</gene>
<protein>
    <recommendedName>
        <fullName evidence="3">Oxidoreductase</fullName>
    </recommendedName>
</protein>
<comment type="caution">
    <text evidence="1">The sequence shown here is derived from an EMBL/GenBank/DDBJ whole genome shotgun (WGS) entry which is preliminary data.</text>
</comment>
<name>A0ABU1VSN3_9GAMM</name>
<accession>A0ABU1VSN3</accession>
<reference evidence="1 2" key="1">
    <citation type="submission" date="2023-07" db="EMBL/GenBank/DDBJ databases">
        <title>Sorghum-associated microbial communities from plants grown in Nebraska, USA.</title>
        <authorList>
            <person name="Schachtman D."/>
        </authorList>
    </citation>
    <scope>NUCLEOTIDE SEQUENCE [LARGE SCALE GENOMIC DNA]</scope>
    <source>
        <strain evidence="1 2">BE187</strain>
    </source>
</reference>
<proteinExistence type="predicted"/>
<dbReference type="Proteomes" id="UP001267878">
    <property type="component" value="Unassembled WGS sequence"/>
</dbReference>
<evidence type="ECO:0000313" key="1">
    <source>
        <dbReference type="EMBL" id="MDR7100123.1"/>
    </source>
</evidence>
<keyword evidence="2" id="KW-1185">Reference proteome</keyword>
<evidence type="ECO:0008006" key="3">
    <source>
        <dbReference type="Google" id="ProtNLM"/>
    </source>
</evidence>
<organism evidence="1 2">
    <name type="scientific">Agrilutibacter niabensis</name>
    <dbReference type="NCBI Taxonomy" id="380628"/>
    <lineage>
        <taxon>Bacteria</taxon>
        <taxon>Pseudomonadati</taxon>
        <taxon>Pseudomonadota</taxon>
        <taxon>Gammaproteobacteria</taxon>
        <taxon>Lysobacterales</taxon>
        <taxon>Lysobacteraceae</taxon>
        <taxon>Agrilutibacter</taxon>
    </lineage>
</organism>
<sequence>MSTAVTFEPTMTCEPAATFGIVGLGTSGLHHAPQH</sequence>
<evidence type="ECO:0000313" key="2">
    <source>
        <dbReference type="Proteomes" id="UP001267878"/>
    </source>
</evidence>